<comment type="caution">
    <text evidence="2">The sequence shown here is derived from an EMBL/GenBank/DDBJ whole genome shotgun (WGS) entry which is preliminary data.</text>
</comment>
<feature type="region of interest" description="Disordered" evidence="1">
    <location>
        <begin position="28"/>
        <end position="52"/>
    </location>
</feature>
<organism evidence="2 3">
    <name type="scientific">Pseudonocardia xishanensis</name>
    <dbReference type="NCBI Taxonomy" id="630995"/>
    <lineage>
        <taxon>Bacteria</taxon>
        <taxon>Bacillati</taxon>
        <taxon>Actinomycetota</taxon>
        <taxon>Actinomycetes</taxon>
        <taxon>Pseudonocardiales</taxon>
        <taxon>Pseudonocardiaceae</taxon>
        <taxon>Pseudonocardia</taxon>
    </lineage>
</organism>
<reference evidence="3" key="1">
    <citation type="journal article" date="2019" name="Int. J. Syst. Evol. Microbiol.">
        <title>The Global Catalogue of Microorganisms (GCM) 10K type strain sequencing project: providing services to taxonomists for standard genome sequencing and annotation.</title>
        <authorList>
            <consortium name="The Broad Institute Genomics Platform"/>
            <consortium name="The Broad Institute Genome Sequencing Center for Infectious Disease"/>
            <person name="Wu L."/>
            <person name="Ma J."/>
        </authorList>
    </citation>
    <scope>NUCLEOTIDE SEQUENCE [LARGE SCALE GENOMIC DNA]</scope>
    <source>
        <strain evidence="3">JCM 17906</strain>
    </source>
</reference>
<evidence type="ECO:0000313" key="2">
    <source>
        <dbReference type="EMBL" id="GAA4561104.1"/>
    </source>
</evidence>
<evidence type="ECO:0000256" key="1">
    <source>
        <dbReference type="SAM" id="MobiDB-lite"/>
    </source>
</evidence>
<gene>
    <name evidence="2" type="ORF">GCM10023175_72450</name>
</gene>
<proteinExistence type="predicted"/>
<name>A0ABP8S3X8_9PSEU</name>
<protein>
    <submittedName>
        <fullName evidence="2">Uncharacterized protein</fullName>
    </submittedName>
</protein>
<evidence type="ECO:0000313" key="3">
    <source>
        <dbReference type="Proteomes" id="UP001501598"/>
    </source>
</evidence>
<dbReference type="EMBL" id="BAABGT010000125">
    <property type="protein sequence ID" value="GAA4561104.1"/>
    <property type="molecule type" value="Genomic_DNA"/>
</dbReference>
<dbReference type="Proteomes" id="UP001501598">
    <property type="component" value="Unassembled WGS sequence"/>
</dbReference>
<accession>A0ABP8S3X8</accession>
<sequence length="98" mass="10951">MDLRAAFASISFPTKRLLAMADRWAKESTPSTSTHVAQPRYQRKQQPSLAERLGEADVQTLIHRYRAGTTAPKLAEYSGRGLSTVKRLLRARGVRLSP</sequence>
<keyword evidence="3" id="KW-1185">Reference proteome</keyword>